<dbReference type="InterPro" id="IPR022742">
    <property type="entry name" value="Hydrolase_4"/>
</dbReference>
<dbReference type="InterPro" id="IPR029058">
    <property type="entry name" value="AB_hydrolase_fold"/>
</dbReference>
<organism evidence="4 5">
    <name type="scientific">Dekkera bruxellensis</name>
    <name type="common">Brettanomyces custersii</name>
    <dbReference type="NCBI Taxonomy" id="5007"/>
    <lineage>
        <taxon>Eukaryota</taxon>
        <taxon>Fungi</taxon>
        <taxon>Dikarya</taxon>
        <taxon>Ascomycota</taxon>
        <taxon>Saccharomycotina</taxon>
        <taxon>Pichiomycetes</taxon>
        <taxon>Pichiales</taxon>
        <taxon>Pichiaceae</taxon>
        <taxon>Brettanomyces</taxon>
    </lineage>
</organism>
<evidence type="ECO:0000256" key="2">
    <source>
        <dbReference type="ARBA" id="ARBA00022801"/>
    </source>
</evidence>
<evidence type="ECO:0000313" key="5">
    <source>
        <dbReference type="Proteomes" id="UP000568158"/>
    </source>
</evidence>
<dbReference type="GO" id="GO:0051723">
    <property type="term" value="F:protein methylesterase activity"/>
    <property type="evidence" value="ECO:0007669"/>
    <property type="project" value="UniProtKB-EC"/>
</dbReference>
<protein>
    <recommendedName>
        <fullName evidence="3">Serine aminopeptidase S33 domain-containing protein</fullName>
    </recommendedName>
</protein>
<dbReference type="PANTHER" id="PTHR14189:SF0">
    <property type="entry name" value="PROTEIN PHOSPHATASE METHYLESTERASE 1"/>
    <property type="match status" value="1"/>
</dbReference>
<dbReference type="Proteomes" id="UP000568158">
    <property type="component" value="Unassembled WGS sequence"/>
</dbReference>
<dbReference type="SUPFAM" id="SSF53474">
    <property type="entry name" value="alpha/beta-Hydrolases"/>
    <property type="match status" value="1"/>
</dbReference>
<keyword evidence="2" id="KW-0378">Hydrolase</keyword>
<dbReference type="EMBL" id="JABCYN010000057">
    <property type="protein sequence ID" value="KAF6005748.1"/>
    <property type="molecule type" value="Genomic_DNA"/>
</dbReference>
<dbReference type="InterPro" id="IPR016812">
    <property type="entry name" value="PPase_methylesterase_euk"/>
</dbReference>
<dbReference type="PANTHER" id="PTHR14189">
    <property type="entry name" value="PROTEIN PHOSPHATASE METHYLESTERASE-1 RELATED"/>
    <property type="match status" value="1"/>
</dbReference>
<evidence type="ECO:0000256" key="1">
    <source>
        <dbReference type="ARBA" id="ARBA00022487"/>
    </source>
</evidence>
<gene>
    <name evidence="4" type="ORF">HII12_005322</name>
</gene>
<evidence type="ECO:0000259" key="3">
    <source>
        <dbReference type="Pfam" id="PF12146"/>
    </source>
</evidence>
<comment type="caution">
    <text evidence="4">The sequence shown here is derived from an EMBL/GenBank/DDBJ whole genome shotgun (WGS) entry which is preliminary data.</text>
</comment>
<feature type="domain" description="Serine aminopeptidase S33" evidence="3">
    <location>
        <begin position="117"/>
        <end position="224"/>
    </location>
</feature>
<sequence length="478" mass="53837">MSEFQRKLFQNKLAKAEKSLGLNFSEAGDDVDKYGNSEDSFGELAPLPSVGALGSHSFHHKTRLAAEKSSEVGDFFDCNDIYRDPNSGYCFQTYYSKPIINDNIEDINNNPVIFISHHGAGSSGLTFAKLTQSLKKQSKLQGYNGTPGLFTFDMRGHGTTNRINSTESQNYYMSIDQLCYDFEFVLKQFYIQHFSKSDVIPSLFLLGHSLGGAVLTKVVYEEQHMLKYNRKANSTSKRKSLDLPLPESIFNCIKGLIMIDIVEDTAVKALSSMPAYLRGVPKSFPSLKSAIDWHISSGLIHNRKSAIISVPPLVYRRDKSGQGPYYWVTDLSKTEKGWASWFTGLSSNFISIGNSVSKMLILVNNDYLDKDLMIGQMQGRYQLTVFHNSQLQLKDTLTTQTKTICSEDSDELGHFVHEDIPDKVSISLLEFVERNDYEDLSRSQNPSVSSKIDLLNKLNKKWGIKNDTRPVNRLISIT</sequence>
<proteinExistence type="predicted"/>
<dbReference type="Gene3D" id="3.40.50.1820">
    <property type="entry name" value="alpha/beta hydrolase"/>
    <property type="match status" value="1"/>
</dbReference>
<name>A0A8H6B5U5_DEKBR</name>
<evidence type="ECO:0000313" key="4">
    <source>
        <dbReference type="EMBL" id="KAF6005748.1"/>
    </source>
</evidence>
<accession>A0A8H6B5U5</accession>
<reference evidence="4 5" key="1">
    <citation type="journal article" date="2020" name="Appl. Microbiol. Biotechnol.">
        <title>Targeted gene deletion in Brettanomyces bruxellensis with an expression-free CRISPR-Cas9 system.</title>
        <authorList>
            <person name="Varela C."/>
            <person name="Bartel C."/>
            <person name="Onetto C."/>
            <person name="Borneman A."/>
        </authorList>
    </citation>
    <scope>NUCLEOTIDE SEQUENCE [LARGE SCALE GENOMIC DNA]</scope>
    <source>
        <strain evidence="4 5">AWRI1613</strain>
    </source>
</reference>
<dbReference type="Pfam" id="PF12146">
    <property type="entry name" value="Hydrolase_4"/>
    <property type="match status" value="1"/>
</dbReference>
<keyword evidence="1" id="KW-0719">Serine esterase</keyword>
<dbReference type="AlphaFoldDB" id="A0A8H6B5U5"/>